<dbReference type="EMBL" id="JAULUE010002050">
    <property type="protein sequence ID" value="KAK5905265.1"/>
    <property type="molecule type" value="Genomic_DNA"/>
</dbReference>
<name>A0AAN8CN07_9TELE</name>
<dbReference type="Proteomes" id="UP001335648">
    <property type="component" value="Unassembled WGS sequence"/>
</dbReference>
<reference evidence="2 3" key="1">
    <citation type="journal article" date="2023" name="Mol. Biol. Evol.">
        <title>Genomics of Secondarily Temperate Adaptation in the Only Non-Antarctic Icefish.</title>
        <authorList>
            <person name="Rivera-Colon A.G."/>
            <person name="Rayamajhi N."/>
            <person name="Minhas B.F."/>
            <person name="Madrigal G."/>
            <person name="Bilyk K.T."/>
            <person name="Yoon V."/>
            <person name="Hune M."/>
            <person name="Gregory S."/>
            <person name="Cheng C.H.C."/>
            <person name="Catchen J.M."/>
        </authorList>
    </citation>
    <scope>NUCLEOTIDE SEQUENCE [LARGE SCALE GENOMIC DNA]</scope>
    <source>
        <strain evidence="2">JC2023a</strain>
    </source>
</reference>
<gene>
    <name evidence="2" type="ORF">CesoFtcFv8_006746</name>
</gene>
<feature type="compositionally biased region" description="Basic residues" evidence="1">
    <location>
        <begin position="36"/>
        <end position="65"/>
    </location>
</feature>
<proteinExistence type="predicted"/>
<evidence type="ECO:0000313" key="2">
    <source>
        <dbReference type="EMBL" id="KAK5905265.1"/>
    </source>
</evidence>
<evidence type="ECO:0000313" key="3">
    <source>
        <dbReference type="Proteomes" id="UP001335648"/>
    </source>
</evidence>
<feature type="compositionally biased region" description="Basic residues" evidence="1">
    <location>
        <begin position="106"/>
        <end position="123"/>
    </location>
</feature>
<dbReference type="AlphaFoldDB" id="A0AAN8CN07"/>
<feature type="region of interest" description="Disordered" evidence="1">
    <location>
        <begin position="1"/>
        <end position="123"/>
    </location>
</feature>
<accession>A0AAN8CN07</accession>
<evidence type="ECO:0000256" key="1">
    <source>
        <dbReference type="SAM" id="MobiDB-lite"/>
    </source>
</evidence>
<keyword evidence="3" id="KW-1185">Reference proteome</keyword>
<organism evidence="2 3">
    <name type="scientific">Champsocephalus esox</name>
    <name type="common">pike icefish</name>
    <dbReference type="NCBI Taxonomy" id="159716"/>
    <lineage>
        <taxon>Eukaryota</taxon>
        <taxon>Metazoa</taxon>
        <taxon>Chordata</taxon>
        <taxon>Craniata</taxon>
        <taxon>Vertebrata</taxon>
        <taxon>Euteleostomi</taxon>
        <taxon>Actinopterygii</taxon>
        <taxon>Neopterygii</taxon>
        <taxon>Teleostei</taxon>
        <taxon>Neoteleostei</taxon>
        <taxon>Acanthomorphata</taxon>
        <taxon>Eupercaria</taxon>
        <taxon>Perciformes</taxon>
        <taxon>Notothenioidei</taxon>
        <taxon>Channichthyidae</taxon>
        <taxon>Champsocephalus</taxon>
    </lineage>
</organism>
<sequence length="123" mass="14170">MSTDLPVSESGKSGPARDFEIETKKKEKTVKVVKEKKGKKERKPSKAKERRPKERRPKERRPKERRPKEVGEADEADERLHAVAQRQPTQGGVGHKVSGGEEAVRNRKARVRRQRRKRSVLQS</sequence>
<protein>
    <submittedName>
        <fullName evidence="2">Uncharacterized protein</fullName>
    </submittedName>
</protein>
<comment type="caution">
    <text evidence="2">The sequence shown here is derived from an EMBL/GenBank/DDBJ whole genome shotgun (WGS) entry which is preliminary data.</text>
</comment>
<feature type="compositionally biased region" description="Basic and acidic residues" evidence="1">
    <location>
        <begin position="15"/>
        <end position="35"/>
    </location>
</feature>